<dbReference type="InterPro" id="IPR036390">
    <property type="entry name" value="WH_DNA-bd_sf"/>
</dbReference>
<evidence type="ECO:0000256" key="4">
    <source>
        <dbReference type="ARBA" id="ARBA00023163"/>
    </source>
</evidence>
<dbReference type="Pfam" id="PF00126">
    <property type="entry name" value="HTH_1"/>
    <property type="match status" value="1"/>
</dbReference>
<dbReference type="InterPro" id="IPR000847">
    <property type="entry name" value="LysR_HTH_N"/>
</dbReference>
<dbReference type="PANTHER" id="PTHR30346">
    <property type="entry name" value="TRANSCRIPTIONAL DUAL REGULATOR HCAR-RELATED"/>
    <property type="match status" value="1"/>
</dbReference>
<evidence type="ECO:0000313" key="7">
    <source>
        <dbReference type="Proteomes" id="UP000196053"/>
    </source>
</evidence>
<evidence type="ECO:0000313" key="6">
    <source>
        <dbReference type="EMBL" id="CUH93445.1"/>
    </source>
</evidence>
<dbReference type="CDD" id="cd05466">
    <property type="entry name" value="PBP2_LTTR_substrate"/>
    <property type="match status" value="1"/>
</dbReference>
<keyword evidence="4" id="KW-0804">Transcription</keyword>
<dbReference type="PANTHER" id="PTHR30346:SF0">
    <property type="entry name" value="HCA OPERON TRANSCRIPTIONAL ACTIVATOR HCAR"/>
    <property type="match status" value="1"/>
</dbReference>
<dbReference type="GO" id="GO:0003700">
    <property type="term" value="F:DNA-binding transcription factor activity"/>
    <property type="evidence" value="ECO:0007669"/>
    <property type="project" value="InterPro"/>
</dbReference>
<comment type="similarity">
    <text evidence="1">Belongs to the LysR transcriptional regulatory family.</text>
</comment>
<accession>A0A0K8J7D8</accession>
<organism evidence="6 7">
    <name type="scientific">Herbinix luporum</name>
    <dbReference type="NCBI Taxonomy" id="1679721"/>
    <lineage>
        <taxon>Bacteria</taxon>
        <taxon>Bacillati</taxon>
        <taxon>Bacillota</taxon>
        <taxon>Clostridia</taxon>
        <taxon>Lachnospirales</taxon>
        <taxon>Lachnospiraceae</taxon>
        <taxon>Herbinix</taxon>
    </lineage>
</organism>
<dbReference type="Proteomes" id="UP000196053">
    <property type="component" value="Chromosome I"/>
</dbReference>
<protein>
    <recommendedName>
        <fullName evidence="5">HTH lysR-type domain-containing protein</fullName>
    </recommendedName>
</protein>
<sequence>MTLQQIRYVVAVADTNSMNEAAKRLYISQPTLSSAIKDLETEINITIFTRTNKGVILTSEGEEFLGYARQVLNQMELLEEKYIEGKKIKKKFGVSTQHYSFAVKAFVEMVKEFDMNEYEFAIRETKTADVIMDVKNGKSEIGILYINEFNEKVINKLLKDNQLEFHDLVTCKGYVYLWKGHPLAAKEKISMEELLDYPCLSFEQGDNNSFYFAEEILSTYDYRKTIKACDRATMLNLMVGINAFTLCSGIICEELNGSDYCAIPLDIDVNMNIGYISRSYGILSDIGRRYIEELQAYIARATV</sequence>
<dbReference type="RefSeq" id="WP_058258689.1">
    <property type="nucleotide sequence ID" value="NZ_DUPS01000030.1"/>
</dbReference>
<dbReference type="InterPro" id="IPR036388">
    <property type="entry name" value="WH-like_DNA-bd_sf"/>
</dbReference>
<evidence type="ECO:0000259" key="5">
    <source>
        <dbReference type="PROSITE" id="PS50931"/>
    </source>
</evidence>
<dbReference type="OrthoDB" id="9803714at2"/>
<dbReference type="GO" id="GO:0003677">
    <property type="term" value="F:DNA binding"/>
    <property type="evidence" value="ECO:0007669"/>
    <property type="project" value="UniProtKB-KW"/>
</dbReference>
<evidence type="ECO:0000256" key="1">
    <source>
        <dbReference type="ARBA" id="ARBA00009437"/>
    </source>
</evidence>
<dbReference type="PROSITE" id="PS50931">
    <property type="entry name" value="HTH_LYSR"/>
    <property type="match status" value="1"/>
</dbReference>
<gene>
    <name evidence="6" type="ORF">SD1D_1905</name>
</gene>
<dbReference type="AlphaFoldDB" id="A0A0K8J7D8"/>
<dbReference type="SUPFAM" id="SSF53850">
    <property type="entry name" value="Periplasmic binding protein-like II"/>
    <property type="match status" value="1"/>
</dbReference>
<dbReference type="Pfam" id="PF03466">
    <property type="entry name" value="LysR_substrate"/>
    <property type="match status" value="1"/>
</dbReference>
<dbReference type="PRINTS" id="PR00039">
    <property type="entry name" value="HTHLYSR"/>
</dbReference>
<keyword evidence="3" id="KW-0238">DNA-binding</keyword>
<reference evidence="7" key="1">
    <citation type="submission" date="2015-09" db="EMBL/GenBank/DDBJ databases">
        <authorList>
            <person name="Wibberg D."/>
        </authorList>
    </citation>
    <scope>NUCLEOTIDE SEQUENCE [LARGE SCALE GENOMIC DNA]</scope>
    <source>
        <strain evidence="7">SD1D</strain>
    </source>
</reference>
<dbReference type="Gene3D" id="3.40.190.10">
    <property type="entry name" value="Periplasmic binding protein-like II"/>
    <property type="match status" value="2"/>
</dbReference>
<feature type="domain" description="HTH lysR-type" evidence="5">
    <location>
        <begin position="1"/>
        <end position="58"/>
    </location>
</feature>
<dbReference type="GO" id="GO:0032993">
    <property type="term" value="C:protein-DNA complex"/>
    <property type="evidence" value="ECO:0007669"/>
    <property type="project" value="TreeGrafter"/>
</dbReference>
<keyword evidence="2" id="KW-0805">Transcription regulation</keyword>
<dbReference type="KEGG" id="hsd:SD1D_1905"/>
<dbReference type="SUPFAM" id="SSF46785">
    <property type="entry name" value="Winged helix' DNA-binding domain"/>
    <property type="match status" value="1"/>
</dbReference>
<dbReference type="FunFam" id="1.10.10.10:FF:000001">
    <property type="entry name" value="LysR family transcriptional regulator"/>
    <property type="match status" value="1"/>
</dbReference>
<evidence type="ECO:0000256" key="2">
    <source>
        <dbReference type="ARBA" id="ARBA00023015"/>
    </source>
</evidence>
<dbReference type="Gene3D" id="1.10.10.10">
    <property type="entry name" value="Winged helix-like DNA-binding domain superfamily/Winged helix DNA-binding domain"/>
    <property type="match status" value="1"/>
</dbReference>
<dbReference type="InterPro" id="IPR005119">
    <property type="entry name" value="LysR_subst-bd"/>
</dbReference>
<evidence type="ECO:0000256" key="3">
    <source>
        <dbReference type="ARBA" id="ARBA00023125"/>
    </source>
</evidence>
<proteinExistence type="inferred from homology"/>
<name>A0A0K8J7D8_9FIRM</name>
<dbReference type="EMBL" id="LN879430">
    <property type="protein sequence ID" value="CUH93445.1"/>
    <property type="molecule type" value="Genomic_DNA"/>
</dbReference>
<keyword evidence="7" id="KW-1185">Reference proteome</keyword>